<dbReference type="GO" id="GO:0005886">
    <property type="term" value="C:plasma membrane"/>
    <property type="evidence" value="ECO:0007669"/>
    <property type="project" value="UniProtKB-SubCell"/>
</dbReference>
<feature type="transmembrane region" description="Helical" evidence="6">
    <location>
        <begin position="230"/>
        <end position="251"/>
    </location>
</feature>
<evidence type="ECO:0000256" key="1">
    <source>
        <dbReference type="ARBA" id="ARBA00004651"/>
    </source>
</evidence>
<name>A0A0G3EF38_9BACT</name>
<dbReference type="PANTHER" id="PTHR40277:SF1">
    <property type="entry name" value="BLL5419 PROTEIN"/>
    <property type="match status" value="1"/>
</dbReference>
<feature type="transmembrane region" description="Helical" evidence="6">
    <location>
        <begin position="272"/>
        <end position="296"/>
    </location>
</feature>
<keyword evidence="4 6" id="KW-1133">Transmembrane helix</keyword>
<proteinExistence type="predicted"/>
<feature type="transmembrane region" description="Helical" evidence="6">
    <location>
        <begin position="195"/>
        <end position="218"/>
    </location>
</feature>
<gene>
    <name evidence="7" type="ORF">L21SP4_01834</name>
</gene>
<dbReference type="EMBL" id="CP010904">
    <property type="protein sequence ID" value="AKJ65071.1"/>
    <property type="molecule type" value="Genomic_DNA"/>
</dbReference>
<evidence type="ECO:0000256" key="5">
    <source>
        <dbReference type="ARBA" id="ARBA00023136"/>
    </source>
</evidence>
<dbReference type="PATRIC" id="fig|1609981.3.peg.1904"/>
<feature type="transmembrane region" description="Helical" evidence="6">
    <location>
        <begin position="71"/>
        <end position="90"/>
    </location>
</feature>
<protein>
    <submittedName>
        <fullName evidence="7">Uncharacterized protein</fullName>
    </submittedName>
</protein>
<keyword evidence="2" id="KW-1003">Cell membrane</keyword>
<reference evidence="8" key="1">
    <citation type="submission" date="2015-02" db="EMBL/GenBank/DDBJ databases">
        <title>Description and complete genome sequence of the first cultured representative of the subdivision 5 of the Verrucomicrobia phylum.</title>
        <authorList>
            <person name="Spring S."/>
            <person name="Bunk B."/>
            <person name="Sproer C."/>
            <person name="Klenk H.-P."/>
        </authorList>
    </citation>
    <scope>NUCLEOTIDE SEQUENCE [LARGE SCALE GENOMIC DNA]</scope>
    <source>
        <strain evidence="8">L21-Fru-AB</strain>
    </source>
</reference>
<keyword evidence="8" id="KW-1185">Reference proteome</keyword>
<dbReference type="PANTHER" id="PTHR40277">
    <property type="entry name" value="BLL5419 PROTEIN"/>
    <property type="match status" value="1"/>
</dbReference>
<dbReference type="AlphaFoldDB" id="A0A0G3EF38"/>
<organism evidence="7 8">
    <name type="scientific">Kiritimatiella glycovorans</name>
    <dbReference type="NCBI Taxonomy" id="1307763"/>
    <lineage>
        <taxon>Bacteria</taxon>
        <taxon>Pseudomonadati</taxon>
        <taxon>Kiritimatiellota</taxon>
        <taxon>Kiritimatiellia</taxon>
        <taxon>Kiritimatiellales</taxon>
        <taxon>Kiritimatiellaceae</taxon>
        <taxon>Kiritimatiella</taxon>
    </lineage>
</organism>
<feature type="transmembrane region" description="Helical" evidence="6">
    <location>
        <begin position="111"/>
        <end position="132"/>
    </location>
</feature>
<dbReference type="Proteomes" id="UP000035268">
    <property type="component" value="Chromosome"/>
</dbReference>
<evidence type="ECO:0000256" key="6">
    <source>
        <dbReference type="SAM" id="Phobius"/>
    </source>
</evidence>
<dbReference type="KEGG" id="vbl:L21SP4_01834"/>
<dbReference type="InterPro" id="IPR022791">
    <property type="entry name" value="L-PG_synthase/AglD"/>
</dbReference>
<keyword evidence="5 6" id="KW-0472">Membrane</keyword>
<evidence type="ECO:0000256" key="4">
    <source>
        <dbReference type="ARBA" id="ARBA00022989"/>
    </source>
</evidence>
<evidence type="ECO:0000313" key="7">
    <source>
        <dbReference type="EMBL" id="AKJ65071.1"/>
    </source>
</evidence>
<sequence>MRRIVSAAARLLISAGVMAVLLTRMDLSALRAAFAQVRPAHVLAAVAVYTAAQLVSSFRWYVLGRSLGFRAPWRFLAATYFAGMFCNLFLPTSMGGDVLKAWRVWRSEQKGWMSLVSVLADRGFGLLALIWIGGTAVWRVPAAATVPGLRSLFAALGAGALCAVMLAPKLAVPLERVRHIRGLAEGTRMIYRRPLTPLIVAALSLLIQGAGVAIVILYARMLGMELPLPLAALAFSAATVLTLLPVSLNGIGVREAGYAAMLGIGGVAPEQAFTLSLLVFFTQSAVSLAGAVPFVLAGGMKREPGSESELVS</sequence>
<dbReference type="Pfam" id="PF03706">
    <property type="entry name" value="LPG_synthase_TM"/>
    <property type="match status" value="1"/>
</dbReference>
<evidence type="ECO:0000313" key="8">
    <source>
        <dbReference type="Proteomes" id="UP000035268"/>
    </source>
</evidence>
<evidence type="ECO:0000256" key="2">
    <source>
        <dbReference type="ARBA" id="ARBA00022475"/>
    </source>
</evidence>
<reference evidence="7 8" key="2">
    <citation type="journal article" date="2016" name="ISME J.">
        <title>Characterization of the first cultured representative of Verrucomicrobia subdivision 5 indicates the proposal of a novel phylum.</title>
        <authorList>
            <person name="Spring S."/>
            <person name="Bunk B."/>
            <person name="Sproer C."/>
            <person name="Schumann P."/>
            <person name="Rohde M."/>
            <person name="Tindall B.J."/>
            <person name="Klenk H.P."/>
        </authorList>
    </citation>
    <scope>NUCLEOTIDE SEQUENCE [LARGE SCALE GENOMIC DNA]</scope>
    <source>
        <strain evidence="7 8">L21-Fru-AB</strain>
    </source>
</reference>
<evidence type="ECO:0000256" key="3">
    <source>
        <dbReference type="ARBA" id="ARBA00022692"/>
    </source>
</evidence>
<comment type="subcellular location">
    <subcellularLocation>
        <location evidence="1">Cell membrane</location>
        <topology evidence="1">Multi-pass membrane protein</topology>
    </subcellularLocation>
</comment>
<keyword evidence="3 6" id="KW-0812">Transmembrane</keyword>
<feature type="transmembrane region" description="Helical" evidence="6">
    <location>
        <begin position="152"/>
        <end position="174"/>
    </location>
</feature>
<dbReference type="STRING" id="1307763.L21SP4_01834"/>
<accession>A0A0G3EF38</accession>